<dbReference type="Pfam" id="PF18160">
    <property type="entry name" value="SLATT_5"/>
    <property type="match status" value="1"/>
</dbReference>
<keyword evidence="1" id="KW-0472">Membrane</keyword>
<dbReference type="InterPro" id="IPR041115">
    <property type="entry name" value="SLATT_5"/>
</dbReference>
<organism evidence="3 4">
    <name type="scientific">Streptococcus sanguinis (strain SK36)</name>
    <dbReference type="NCBI Taxonomy" id="388919"/>
    <lineage>
        <taxon>Bacteria</taxon>
        <taxon>Bacillati</taxon>
        <taxon>Bacillota</taxon>
        <taxon>Bacilli</taxon>
        <taxon>Lactobacillales</taxon>
        <taxon>Streptococcaceae</taxon>
        <taxon>Streptococcus</taxon>
    </lineage>
</organism>
<keyword evidence="4" id="KW-1185">Reference proteome</keyword>
<dbReference type="NCBIfam" id="NF033631">
    <property type="entry name" value="SLATT_5"/>
    <property type="match status" value="1"/>
</dbReference>
<evidence type="ECO:0000313" key="4">
    <source>
        <dbReference type="Proteomes" id="UP000002148"/>
    </source>
</evidence>
<keyword evidence="1" id="KW-1133">Transmembrane helix</keyword>
<evidence type="ECO:0000256" key="1">
    <source>
        <dbReference type="SAM" id="Phobius"/>
    </source>
</evidence>
<dbReference type="PATRIC" id="fig|388919.9.peg.41"/>
<feature type="transmembrane region" description="Helical" evidence="1">
    <location>
        <begin position="29"/>
        <end position="47"/>
    </location>
</feature>
<evidence type="ECO:0000313" key="3">
    <source>
        <dbReference type="EMBL" id="ABN43511.1"/>
    </source>
</evidence>
<dbReference type="KEGG" id="ssa:SSA_0045"/>
<dbReference type="EMBL" id="CP000387">
    <property type="protein sequence ID" value="ABN43511.1"/>
    <property type="molecule type" value="Genomic_DNA"/>
</dbReference>
<keyword evidence="1" id="KW-0812">Transmembrane</keyword>
<dbReference type="AlphaFoldDB" id="A3CK06"/>
<dbReference type="OrthoDB" id="2233225at2"/>
<dbReference type="HOGENOM" id="CLU_1509830_0_0_9"/>
<dbReference type="STRING" id="388919.SSA_0045"/>
<proteinExistence type="predicted"/>
<sequence length="178" mass="21369">MNVVSVALLITSLLPLSINESKSGLMLSAFFSLYTMLVQYFCSTLNYNERALKYHYHQLELENFILKLKNLLLCEKTRRPYNDMDFEKFQKYKIILEKYQISLQGYENHSDLDYRIARKQIERYNKKDEIKKNIKWHVKLAEWLSYKDFTIDNIFIYFQIPIITLIILAYIWVAVVGL</sequence>
<evidence type="ECO:0000259" key="2">
    <source>
        <dbReference type="Pfam" id="PF18160"/>
    </source>
</evidence>
<feature type="domain" description="SMODS and SLOG-associating 2TM effector" evidence="2">
    <location>
        <begin position="3"/>
        <end position="169"/>
    </location>
</feature>
<feature type="transmembrane region" description="Helical" evidence="1">
    <location>
        <begin position="154"/>
        <end position="175"/>
    </location>
</feature>
<protein>
    <recommendedName>
        <fullName evidence="2">SMODS and SLOG-associating 2TM effector domain-containing protein</fullName>
    </recommendedName>
</protein>
<gene>
    <name evidence="3" type="ordered locus">SSA_0045</name>
</gene>
<name>A3CK06_STRSV</name>
<reference evidence="3 4" key="1">
    <citation type="journal article" date="2007" name="J. Bacteriol.">
        <title>Genome of the opportunistic pathogen Streptococcus sanguinis.</title>
        <authorList>
            <person name="Xu P."/>
            <person name="Alves J.M."/>
            <person name="Kitten T."/>
            <person name="Brown A."/>
            <person name="Chen Z."/>
            <person name="Ozaki L.S."/>
            <person name="Manque P."/>
            <person name="Ge X."/>
            <person name="Serrano M.G."/>
            <person name="Puiu D."/>
            <person name="Hendricks S."/>
            <person name="Wang Y."/>
            <person name="Chaplin M.D."/>
            <person name="Akan D."/>
            <person name="Paik S."/>
            <person name="Peterson D.L."/>
            <person name="Macrina F.L."/>
            <person name="Buck G.A."/>
        </authorList>
    </citation>
    <scope>NUCLEOTIDE SEQUENCE [LARGE SCALE GENOMIC DNA]</scope>
    <source>
        <strain evidence="3 4">SK36</strain>
    </source>
</reference>
<dbReference type="Proteomes" id="UP000002148">
    <property type="component" value="Chromosome"/>
</dbReference>
<accession>A3CK06</accession>